<dbReference type="InterPro" id="IPR027806">
    <property type="entry name" value="HARBI1_dom"/>
</dbReference>
<keyword evidence="8" id="KW-0479">Metal-binding</keyword>
<evidence type="ECO:0000256" key="5">
    <source>
        <dbReference type="ARBA" id="ARBA00015519"/>
    </source>
</evidence>
<evidence type="ECO:0000256" key="9">
    <source>
        <dbReference type="ARBA" id="ARBA00022801"/>
    </source>
</evidence>
<evidence type="ECO:0000313" key="15">
    <source>
        <dbReference type="Proteomes" id="UP001178508"/>
    </source>
</evidence>
<reference evidence="14" key="1">
    <citation type="submission" date="2023-08" db="EMBL/GenBank/DDBJ databases">
        <authorList>
            <person name="Alioto T."/>
            <person name="Alioto T."/>
            <person name="Gomez Garrido J."/>
        </authorList>
    </citation>
    <scope>NUCLEOTIDE SEQUENCE</scope>
</reference>
<keyword evidence="15" id="KW-1185">Reference proteome</keyword>
<dbReference type="Proteomes" id="UP001178508">
    <property type="component" value="Chromosome 8"/>
</dbReference>
<keyword evidence="6" id="KW-0963">Cytoplasm</keyword>
<proteinExistence type="inferred from homology"/>
<dbReference type="PANTHER" id="PTHR22930:SF267">
    <property type="entry name" value="NUCLEASE HARBI1-RELATED"/>
    <property type="match status" value="1"/>
</dbReference>
<dbReference type="GO" id="GO:0046872">
    <property type="term" value="F:metal ion binding"/>
    <property type="evidence" value="ECO:0007669"/>
    <property type="project" value="UniProtKB-KW"/>
</dbReference>
<evidence type="ECO:0000256" key="11">
    <source>
        <dbReference type="ARBA" id="ARBA00030126"/>
    </source>
</evidence>
<evidence type="ECO:0000256" key="6">
    <source>
        <dbReference type="ARBA" id="ARBA00022490"/>
    </source>
</evidence>
<dbReference type="EMBL" id="OY660871">
    <property type="protein sequence ID" value="CAJ1061262.1"/>
    <property type="molecule type" value="Genomic_DNA"/>
</dbReference>
<comment type="cofactor">
    <cofactor evidence="1">
        <name>a divalent metal cation</name>
        <dbReference type="ChEBI" id="CHEBI:60240"/>
    </cofactor>
</comment>
<dbReference type="InterPro" id="IPR026103">
    <property type="entry name" value="HARBI1_animal"/>
</dbReference>
<dbReference type="GO" id="GO:0005634">
    <property type="term" value="C:nucleus"/>
    <property type="evidence" value="ECO:0007669"/>
    <property type="project" value="UniProtKB-SubCell"/>
</dbReference>
<dbReference type="PRINTS" id="PR02086">
    <property type="entry name" value="PUTNUCHARBI1"/>
</dbReference>
<dbReference type="GO" id="GO:0005737">
    <property type="term" value="C:cytoplasm"/>
    <property type="evidence" value="ECO:0007669"/>
    <property type="project" value="UniProtKB-SubCell"/>
</dbReference>
<keyword evidence="7" id="KW-0540">Nuclease</keyword>
<dbReference type="GO" id="GO:0016787">
    <property type="term" value="F:hydrolase activity"/>
    <property type="evidence" value="ECO:0007669"/>
    <property type="project" value="UniProtKB-KW"/>
</dbReference>
<dbReference type="InterPro" id="IPR045249">
    <property type="entry name" value="HARBI1-like"/>
</dbReference>
<evidence type="ECO:0000256" key="1">
    <source>
        <dbReference type="ARBA" id="ARBA00001968"/>
    </source>
</evidence>
<comment type="subcellular location">
    <subcellularLocation>
        <location evidence="3">Cytoplasm</location>
    </subcellularLocation>
    <subcellularLocation>
        <location evidence="2">Nucleus</location>
    </subcellularLocation>
</comment>
<dbReference type="GO" id="GO:0004518">
    <property type="term" value="F:nuclease activity"/>
    <property type="evidence" value="ECO:0007669"/>
    <property type="project" value="UniProtKB-KW"/>
</dbReference>
<evidence type="ECO:0000259" key="13">
    <source>
        <dbReference type="Pfam" id="PF13359"/>
    </source>
</evidence>
<evidence type="ECO:0000256" key="7">
    <source>
        <dbReference type="ARBA" id="ARBA00022722"/>
    </source>
</evidence>
<gene>
    <name evidence="14" type="ORF">XNOV1_A027709</name>
</gene>
<evidence type="ECO:0000256" key="2">
    <source>
        <dbReference type="ARBA" id="ARBA00004123"/>
    </source>
</evidence>
<accession>A0AAV1FLT6</accession>
<protein>
    <recommendedName>
        <fullName evidence="5">Putative nuclease HARBI1</fullName>
    </recommendedName>
    <alternativeName>
        <fullName evidence="11">Harbinger transposase-derived nuclease</fullName>
    </alternativeName>
</protein>
<evidence type="ECO:0000256" key="10">
    <source>
        <dbReference type="ARBA" id="ARBA00023242"/>
    </source>
</evidence>
<evidence type="ECO:0000256" key="3">
    <source>
        <dbReference type="ARBA" id="ARBA00004496"/>
    </source>
</evidence>
<evidence type="ECO:0000313" key="14">
    <source>
        <dbReference type="EMBL" id="CAJ1061262.1"/>
    </source>
</evidence>
<dbReference type="AlphaFoldDB" id="A0AAV1FLT6"/>
<comment type="function">
    <text evidence="12">Transposase-derived protein that may have nuclease activity. Does not have transposase activity.</text>
</comment>
<evidence type="ECO:0000256" key="12">
    <source>
        <dbReference type="ARBA" id="ARBA00045850"/>
    </source>
</evidence>
<feature type="domain" description="DDE Tnp4" evidence="13">
    <location>
        <begin position="175"/>
        <end position="323"/>
    </location>
</feature>
<organism evidence="14 15">
    <name type="scientific">Xyrichtys novacula</name>
    <name type="common">Pearly razorfish</name>
    <name type="synonym">Hemipteronotus novacula</name>
    <dbReference type="NCBI Taxonomy" id="13765"/>
    <lineage>
        <taxon>Eukaryota</taxon>
        <taxon>Metazoa</taxon>
        <taxon>Chordata</taxon>
        <taxon>Craniata</taxon>
        <taxon>Vertebrata</taxon>
        <taxon>Euteleostomi</taxon>
        <taxon>Actinopterygii</taxon>
        <taxon>Neopterygii</taxon>
        <taxon>Teleostei</taxon>
        <taxon>Neoteleostei</taxon>
        <taxon>Acanthomorphata</taxon>
        <taxon>Eupercaria</taxon>
        <taxon>Labriformes</taxon>
        <taxon>Labridae</taxon>
        <taxon>Xyrichtys</taxon>
    </lineage>
</organism>
<evidence type="ECO:0000256" key="4">
    <source>
        <dbReference type="ARBA" id="ARBA00006958"/>
    </source>
</evidence>
<comment type="similarity">
    <text evidence="4">Belongs to the HARBI1 family.</text>
</comment>
<dbReference type="Pfam" id="PF13359">
    <property type="entry name" value="DDE_Tnp_4"/>
    <property type="match status" value="1"/>
</dbReference>
<sequence>MFQDKSSAGIKDRPLTNRFSWKMACPLLPDRVDAVARIVRGALRRERYFRDRCNPFDLPDDILYERYRFSFEGLLYLSELLEPYVANVTHRSRALTVPQTVCLALRFFATGTFMYAVGDAENLSKNTCCKAIHKMARALSDLLDKFVIFPGHLALHAIKEGFYALAGFRRVMGAIDCTHIPITASLGPNEADYVNRKNFHSINTQMTCDHQMMVTSLEAKWPGSVHDSQIFRESQLCRKLEQGLFSGVLLGDRGYACQPYLLTPYPDPGAGPQTLFNVALAKTRVRIEMTFGVIKARFNCLRGLRMAPERACRVIAACVVLHNIAAIQRERVPPVDTPPP</sequence>
<keyword evidence="10" id="KW-0539">Nucleus</keyword>
<keyword evidence="9" id="KW-0378">Hydrolase</keyword>
<name>A0AAV1FLT6_XYRNO</name>
<evidence type="ECO:0000256" key="8">
    <source>
        <dbReference type="ARBA" id="ARBA00022723"/>
    </source>
</evidence>
<dbReference type="PANTHER" id="PTHR22930">
    <property type="match status" value="1"/>
</dbReference>